<keyword evidence="3" id="KW-1185">Reference proteome</keyword>
<dbReference type="OrthoDB" id="1442782at2"/>
<dbReference type="RefSeq" id="WP_007092713.1">
    <property type="nucleotide sequence ID" value="NZ_CP142125.1"/>
</dbReference>
<gene>
    <name evidence="2" type="ORF">KAOT1_00680</name>
</gene>
<organism evidence="2 3">
    <name type="scientific">Kordia algicida OT-1</name>
    <dbReference type="NCBI Taxonomy" id="391587"/>
    <lineage>
        <taxon>Bacteria</taxon>
        <taxon>Pseudomonadati</taxon>
        <taxon>Bacteroidota</taxon>
        <taxon>Flavobacteriia</taxon>
        <taxon>Flavobacteriales</taxon>
        <taxon>Flavobacteriaceae</taxon>
        <taxon>Kordia</taxon>
    </lineage>
</organism>
<dbReference type="EMBL" id="ABIB01000014">
    <property type="protein sequence ID" value="EDP94746.1"/>
    <property type="molecule type" value="Genomic_DNA"/>
</dbReference>
<evidence type="ECO:0000313" key="2">
    <source>
        <dbReference type="EMBL" id="EDP94746.1"/>
    </source>
</evidence>
<comment type="caution">
    <text evidence="2">The sequence shown here is derived from an EMBL/GenBank/DDBJ whole genome shotgun (WGS) entry which is preliminary data.</text>
</comment>
<proteinExistence type="predicted"/>
<sequence length="112" mass="13311">MRIRIFISCIAVMVAINIGVMIYFNPKGIDHQKIIKLEQENIKLEHKNLQLDSLILKRQQLNDSLLTAINENQLIIENLHYEIKEKINTINRMSDMELYLYFSNIRTDQKNH</sequence>
<protein>
    <submittedName>
        <fullName evidence="2">Uncharacterized protein</fullName>
    </submittedName>
</protein>
<evidence type="ECO:0000313" key="3">
    <source>
        <dbReference type="Proteomes" id="UP000002945"/>
    </source>
</evidence>
<keyword evidence="1" id="KW-0812">Transmembrane</keyword>
<dbReference type="Proteomes" id="UP000002945">
    <property type="component" value="Unassembled WGS sequence"/>
</dbReference>
<feature type="transmembrane region" description="Helical" evidence="1">
    <location>
        <begin position="5"/>
        <end position="24"/>
    </location>
</feature>
<evidence type="ECO:0000256" key="1">
    <source>
        <dbReference type="SAM" id="Phobius"/>
    </source>
</evidence>
<accession>A9EA64</accession>
<dbReference type="STRING" id="391587.KAOT1_00680"/>
<name>A9EA64_9FLAO</name>
<keyword evidence="1" id="KW-1133">Transmembrane helix</keyword>
<dbReference type="HOGENOM" id="CLU_2142588_0_0_10"/>
<dbReference type="AlphaFoldDB" id="A9EA64"/>
<reference evidence="2 3" key="1">
    <citation type="journal article" date="2011" name="J. Bacteriol.">
        <title>Genome sequence of the algicidal bacterium Kordia algicida OT-1.</title>
        <authorList>
            <person name="Lee H.S."/>
            <person name="Kang S.G."/>
            <person name="Kwon K.K."/>
            <person name="Lee J.H."/>
            <person name="Kim S.J."/>
        </authorList>
    </citation>
    <scope>NUCLEOTIDE SEQUENCE [LARGE SCALE GENOMIC DNA]</scope>
    <source>
        <strain evidence="2 3">OT-1</strain>
    </source>
</reference>
<keyword evidence="1" id="KW-0472">Membrane</keyword>